<dbReference type="RefSeq" id="WP_190825751.1">
    <property type="nucleotide sequence ID" value="NZ_CAWPPI010000025.1"/>
</dbReference>
<dbReference type="Proteomes" id="UP000629098">
    <property type="component" value="Unassembled WGS sequence"/>
</dbReference>
<name>A0A8J6XIQ2_9CYAN</name>
<protein>
    <submittedName>
        <fullName evidence="1">Uncharacterized protein</fullName>
    </submittedName>
</protein>
<accession>A0A8J6XIQ2</accession>
<comment type="caution">
    <text evidence="1">The sequence shown here is derived from an EMBL/GenBank/DDBJ whole genome shotgun (WGS) entry which is preliminary data.</text>
</comment>
<dbReference type="AlphaFoldDB" id="A0A8J6XIQ2"/>
<reference evidence="1" key="1">
    <citation type="submission" date="2020-09" db="EMBL/GenBank/DDBJ databases">
        <title>Iningainema tapete sp. nov. (Scytonemataceae, Cyanobacteria) from greenhouses in central Florida (USA) produces two types of nodularin with biosynthetic potential for microcystin-LR and anabaenopeptins.</title>
        <authorList>
            <person name="Berthold D.E."/>
            <person name="Lefler F.W."/>
            <person name="Huang I.-S."/>
            <person name="Abdulla H."/>
            <person name="Zimba P.V."/>
            <person name="Laughinghouse H.D. IV."/>
        </authorList>
    </citation>
    <scope>NUCLEOTIDE SEQUENCE</scope>
    <source>
        <strain evidence="1">BLCCT55</strain>
    </source>
</reference>
<evidence type="ECO:0000313" key="1">
    <source>
        <dbReference type="EMBL" id="MBD2771456.1"/>
    </source>
</evidence>
<evidence type="ECO:0000313" key="2">
    <source>
        <dbReference type="Proteomes" id="UP000629098"/>
    </source>
</evidence>
<sequence>MLLKKQAFVSFATHISQSGANLPDKLKLSPLSPKLYPKTPNKYQAIDGKIDLEDKKETKARVVIPAAELSDDEIAIIQKLPGGADLLRKLPNVDPNKQKSLIQEALITLDAIQRGETIEAMGKPILRTGKQTGELTEIDIETENEIIQVKGGDYSNKRKLDDEDLRQMTETKRYRERRANPAWRFLDYEGNELPTKAKKVIFHFTNPPVDPRLIKWLIDKDVEPRVGL</sequence>
<keyword evidence="2" id="KW-1185">Reference proteome</keyword>
<dbReference type="EMBL" id="JACXAE010000025">
    <property type="protein sequence ID" value="MBD2771456.1"/>
    <property type="molecule type" value="Genomic_DNA"/>
</dbReference>
<organism evidence="1 2">
    <name type="scientific">Iningainema tapete BLCC-T55</name>
    <dbReference type="NCBI Taxonomy" id="2748662"/>
    <lineage>
        <taxon>Bacteria</taxon>
        <taxon>Bacillati</taxon>
        <taxon>Cyanobacteriota</taxon>
        <taxon>Cyanophyceae</taxon>
        <taxon>Nostocales</taxon>
        <taxon>Scytonemataceae</taxon>
        <taxon>Iningainema tapete</taxon>
    </lineage>
</organism>
<gene>
    <name evidence="1" type="ORF">ICL16_04850</name>
</gene>
<proteinExistence type="predicted"/>